<dbReference type="PANTHER" id="PTHR43390">
    <property type="entry name" value="SIGNAL PEPTIDASE I"/>
    <property type="match status" value="1"/>
</dbReference>
<evidence type="ECO:0000259" key="9">
    <source>
        <dbReference type="Pfam" id="PF10502"/>
    </source>
</evidence>
<evidence type="ECO:0000256" key="6">
    <source>
        <dbReference type="PIRSR" id="PIRSR600223-1"/>
    </source>
</evidence>
<dbReference type="InterPro" id="IPR019533">
    <property type="entry name" value="Peptidase_S26"/>
</dbReference>
<comment type="similarity">
    <text evidence="2 7">Belongs to the peptidase S26 family.</text>
</comment>
<gene>
    <name evidence="10" type="primary">sipF</name>
    <name evidence="10" type="ORF">GCM10011322_01650</name>
</gene>
<evidence type="ECO:0000256" key="1">
    <source>
        <dbReference type="ARBA" id="ARBA00000677"/>
    </source>
</evidence>
<dbReference type="InterPro" id="IPR036286">
    <property type="entry name" value="LexA/Signal_pep-like_sf"/>
</dbReference>
<dbReference type="PANTHER" id="PTHR43390:SF1">
    <property type="entry name" value="CHLOROPLAST PROCESSING PEPTIDASE"/>
    <property type="match status" value="1"/>
</dbReference>
<dbReference type="PROSITE" id="PS00761">
    <property type="entry name" value="SPASE_I_3"/>
    <property type="match status" value="1"/>
</dbReference>
<dbReference type="PRINTS" id="PR00727">
    <property type="entry name" value="LEADERPTASE"/>
</dbReference>
<dbReference type="GO" id="GO:0009003">
    <property type="term" value="F:signal peptidase activity"/>
    <property type="evidence" value="ECO:0007669"/>
    <property type="project" value="UniProtKB-EC"/>
</dbReference>
<keyword evidence="5 7" id="KW-0378">Hydrolase</keyword>
<protein>
    <recommendedName>
        <fullName evidence="4 7">Signal peptidase I</fullName>
        <ecNumber evidence="3 7">3.4.21.89</ecNumber>
    </recommendedName>
</protein>
<organism evidence="10 11">
    <name type="scientific">Salinarimonas ramus</name>
    <dbReference type="NCBI Taxonomy" id="690164"/>
    <lineage>
        <taxon>Bacteria</taxon>
        <taxon>Pseudomonadati</taxon>
        <taxon>Pseudomonadota</taxon>
        <taxon>Alphaproteobacteria</taxon>
        <taxon>Hyphomicrobiales</taxon>
        <taxon>Salinarimonadaceae</taxon>
        <taxon>Salinarimonas</taxon>
    </lineage>
</organism>
<dbReference type="CDD" id="cd06530">
    <property type="entry name" value="S26_SPase_I"/>
    <property type="match status" value="1"/>
</dbReference>
<evidence type="ECO:0000256" key="7">
    <source>
        <dbReference type="RuleBase" id="RU362042"/>
    </source>
</evidence>
<dbReference type="InterPro" id="IPR019757">
    <property type="entry name" value="Pept_S26A_signal_pept_1_Lys-AS"/>
</dbReference>
<keyword evidence="11" id="KW-1185">Reference proteome</keyword>
<dbReference type="InterPro" id="IPR019758">
    <property type="entry name" value="Pept_S26A_signal_pept_1_CS"/>
</dbReference>
<dbReference type="InterPro" id="IPR000223">
    <property type="entry name" value="Pept_S26A_signal_pept_1"/>
</dbReference>
<evidence type="ECO:0000256" key="8">
    <source>
        <dbReference type="SAM" id="MobiDB-lite"/>
    </source>
</evidence>
<feature type="domain" description="Peptidase S26" evidence="9">
    <location>
        <begin position="30"/>
        <end position="239"/>
    </location>
</feature>
<evidence type="ECO:0000256" key="3">
    <source>
        <dbReference type="ARBA" id="ARBA00013208"/>
    </source>
</evidence>
<evidence type="ECO:0000256" key="4">
    <source>
        <dbReference type="ARBA" id="ARBA00019232"/>
    </source>
</evidence>
<reference evidence="10 11" key="1">
    <citation type="journal article" date="2014" name="Int. J. Syst. Evol. Microbiol.">
        <title>Complete genome sequence of Corynebacterium casei LMG S-19264T (=DSM 44701T), isolated from a smear-ripened cheese.</title>
        <authorList>
            <consortium name="US DOE Joint Genome Institute (JGI-PGF)"/>
            <person name="Walter F."/>
            <person name="Albersmeier A."/>
            <person name="Kalinowski J."/>
            <person name="Ruckert C."/>
        </authorList>
    </citation>
    <scope>NUCLEOTIDE SEQUENCE [LARGE SCALE GENOMIC DNA]</scope>
    <source>
        <strain evidence="10 11">CGMCC 1.9161</strain>
    </source>
</reference>
<comment type="subcellular location">
    <subcellularLocation>
        <location evidence="7">Membrane</location>
        <topology evidence="7">Single-pass type II membrane protein</topology>
    </subcellularLocation>
</comment>
<dbReference type="AlphaFoldDB" id="A0A917V207"/>
<keyword evidence="7" id="KW-0645">Protease</keyword>
<evidence type="ECO:0000313" key="10">
    <source>
        <dbReference type="EMBL" id="GGK18565.1"/>
    </source>
</evidence>
<dbReference type="Pfam" id="PF10502">
    <property type="entry name" value="Peptidase_S26"/>
    <property type="match status" value="1"/>
</dbReference>
<feature type="region of interest" description="Disordered" evidence="8">
    <location>
        <begin position="1"/>
        <end position="24"/>
    </location>
</feature>
<proteinExistence type="inferred from homology"/>
<evidence type="ECO:0000256" key="2">
    <source>
        <dbReference type="ARBA" id="ARBA00009370"/>
    </source>
</evidence>
<dbReference type="EC" id="3.4.21.89" evidence="3 7"/>
<evidence type="ECO:0000313" key="11">
    <source>
        <dbReference type="Proteomes" id="UP000600449"/>
    </source>
</evidence>
<sequence>MTNDVNDEAQAPGTKGRPVKTKHKSDGGILETVKVVVQALLIALVVRTLLFQPFNIPSGSLVPTLLVGDYLFVSKYSYGYSRYSIPFGPPVLDGRVWGSEPQRGDIAVFKLPADNSTDYIKRVVGLPGDRVQMIDGRLYINGEIVEREEAEPFVTTDAFGRTVSVTRYRETLPDGTEHFIIERDGDRGFWDNTEVYTVPEGHYFMMGDNRDNSTDSRDLSSVGFVPYENFVGRAEIIFFSIDEDASAWRLWEWPWTVRWERILDQIR</sequence>
<comment type="catalytic activity">
    <reaction evidence="1 7">
        <text>Cleavage of hydrophobic, N-terminal signal or leader sequences from secreted and periplasmic proteins.</text>
        <dbReference type="EC" id="3.4.21.89"/>
    </reaction>
</comment>
<feature type="active site" evidence="6">
    <location>
        <position position="60"/>
    </location>
</feature>
<dbReference type="PROSITE" id="PS00760">
    <property type="entry name" value="SPASE_I_2"/>
    <property type="match status" value="1"/>
</dbReference>
<accession>A0A917V207</accession>
<dbReference type="GO" id="GO:0006465">
    <property type="term" value="P:signal peptide processing"/>
    <property type="evidence" value="ECO:0007669"/>
    <property type="project" value="InterPro"/>
</dbReference>
<comment type="caution">
    <text evidence="10">The sequence shown here is derived from an EMBL/GenBank/DDBJ whole genome shotgun (WGS) entry which is preliminary data.</text>
</comment>
<dbReference type="GO" id="GO:0016020">
    <property type="term" value="C:membrane"/>
    <property type="evidence" value="ECO:0007669"/>
    <property type="project" value="UniProtKB-SubCell"/>
</dbReference>
<dbReference type="EMBL" id="BMMF01000001">
    <property type="protein sequence ID" value="GGK18565.1"/>
    <property type="molecule type" value="Genomic_DNA"/>
</dbReference>
<dbReference type="NCBIfam" id="TIGR02227">
    <property type="entry name" value="sigpep_I_bact"/>
    <property type="match status" value="1"/>
</dbReference>
<name>A0A917V207_9HYPH</name>
<dbReference type="Gene3D" id="2.10.109.10">
    <property type="entry name" value="Umud Fragment, subunit A"/>
    <property type="match status" value="1"/>
</dbReference>
<dbReference type="Proteomes" id="UP000600449">
    <property type="component" value="Unassembled WGS sequence"/>
</dbReference>
<feature type="active site" evidence="6">
    <location>
        <position position="121"/>
    </location>
</feature>
<evidence type="ECO:0000256" key="5">
    <source>
        <dbReference type="ARBA" id="ARBA00022801"/>
    </source>
</evidence>
<dbReference type="GO" id="GO:0004252">
    <property type="term" value="F:serine-type endopeptidase activity"/>
    <property type="evidence" value="ECO:0007669"/>
    <property type="project" value="InterPro"/>
</dbReference>
<dbReference type="SUPFAM" id="SSF51306">
    <property type="entry name" value="LexA/Signal peptidase"/>
    <property type="match status" value="1"/>
</dbReference>